<gene>
    <name evidence="5" type="ORF">ACFOZ4_25180</name>
</gene>
<dbReference type="RefSeq" id="WP_253761879.1">
    <property type="nucleotide sequence ID" value="NZ_JAMZDZ010000001.1"/>
</dbReference>
<reference evidence="6" key="1">
    <citation type="journal article" date="2019" name="Int. J. Syst. Evol. Microbiol.">
        <title>The Global Catalogue of Microorganisms (GCM) 10K type strain sequencing project: providing services to taxonomists for standard genome sequencing and annotation.</title>
        <authorList>
            <consortium name="The Broad Institute Genomics Platform"/>
            <consortium name="The Broad Institute Genome Sequencing Center for Infectious Disease"/>
            <person name="Wu L."/>
            <person name="Ma J."/>
        </authorList>
    </citation>
    <scope>NUCLEOTIDE SEQUENCE [LARGE SCALE GENOMIC DNA]</scope>
    <source>
        <strain evidence="6">CGMCC 4.7289</strain>
    </source>
</reference>
<evidence type="ECO:0000256" key="3">
    <source>
        <dbReference type="ARBA" id="ARBA00023002"/>
    </source>
</evidence>
<dbReference type="InterPro" id="IPR029479">
    <property type="entry name" value="Nitroreductase"/>
</dbReference>
<dbReference type="Pfam" id="PF00881">
    <property type="entry name" value="Nitroreductase"/>
    <property type="match status" value="1"/>
</dbReference>
<evidence type="ECO:0000256" key="1">
    <source>
        <dbReference type="ARBA" id="ARBA00022630"/>
    </source>
</evidence>
<dbReference type="EMBL" id="JBHSAY010000015">
    <property type="protein sequence ID" value="MFC4133921.1"/>
    <property type="molecule type" value="Genomic_DNA"/>
</dbReference>
<dbReference type="Gene3D" id="3.40.109.10">
    <property type="entry name" value="NADH Oxidase"/>
    <property type="match status" value="1"/>
</dbReference>
<evidence type="ECO:0000313" key="6">
    <source>
        <dbReference type="Proteomes" id="UP001595816"/>
    </source>
</evidence>
<evidence type="ECO:0000259" key="4">
    <source>
        <dbReference type="Pfam" id="PF00881"/>
    </source>
</evidence>
<keyword evidence="6" id="KW-1185">Reference proteome</keyword>
<evidence type="ECO:0000313" key="5">
    <source>
        <dbReference type="EMBL" id="MFC4133921.1"/>
    </source>
</evidence>
<dbReference type="CDD" id="cd02136">
    <property type="entry name" value="PnbA_NfnB-like"/>
    <property type="match status" value="1"/>
</dbReference>
<protein>
    <submittedName>
        <fullName evidence="5">Nitroreductase</fullName>
    </submittedName>
</protein>
<dbReference type="InterPro" id="IPR000415">
    <property type="entry name" value="Nitroreductase-like"/>
</dbReference>
<keyword evidence="1" id="KW-0285">Flavoprotein</keyword>
<dbReference type="PANTHER" id="PTHR23026:SF90">
    <property type="entry name" value="IODOTYROSINE DEIODINASE 1"/>
    <property type="match status" value="1"/>
</dbReference>
<keyword evidence="3" id="KW-0560">Oxidoreductase</keyword>
<evidence type="ECO:0000256" key="2">
    <source>
        <dbReference type="ARBA" id="ARBA00022643"/>
    </source>
</evidence>
<sequence length="220" mass="24488">MDVYGAVLTRQSIRKFTDQPVPRETLERVLAVAAHAPSGSNLQPWHIYAVSGEPLADLKKRVAERVAAGDTGDEREFAIYPPQLRPAYLERMGALGEGRYGSLGIARDDVAARARVRAENWNCFGAGTALFCYLDRDMPLPRWSDAGIYLQTVMLLLRGEGLHSCTQEAWAEYHRSVAEVLSPPPERMLFCGMSIGYADPTVPHPRIRRAELSETVTFLD</sequence>
<dbReference type="Proteomes" id="UP001595816">
    <property type="component" value="Unassembled WGS sequence"/>
</dbReference>
<comment type="caution">
    <text evidence="5">The sequence shown here is derived from an EMBL/GenBank/DDBJ whole genome shotgun (WGS) entry which is preliminary data.</text>
</comment>
<organism evidence="5 6">
    <name type="scientific">Hamadaea flava</name>
    <dbReference type="NCBI Taxonomy" id="1742688"/>
    <lineage>
        <taxon>Bacteria</taxon>
        <taxon>Bacillati</taxon>
        <taxon>Actinomycetota</taxon>
        <taxon>Actinomycetes</taxon>
        <taxon>Micromonosporales</taxon>
        <taxon>Micromonosporaceae</taxon>
        <taxon>Hamadaea</taxon>
    </lineage>
</organism>
<name>A0ABV8LSF0_9ACTN</name>
<dbReference type="InterPro" id="IPR050627">
    <property type="entry name" value="Nitroreductase/BluB"/>
</dbReference>
<dbReference type="SUPFAM" id="SSF55469">
    <property type="entry name" value="FMN-dependent nitroreductase-like"/>
    <property type="match status" value="1"/>
</dbReference>
<dbReference type="PANTHER" id="PTHR23026">
    <property type="entry name" value="NADPH NITROREDUCTASE"/>
    <property type="match status" value="1"/>
</dbReference>
<proteinExistence type="predicted"/>
<feature type="domain" description="Nitroreductase" evidence="4">
    <location>
        <begin position="8"/>
        <end position="197"/>
    </location>
</feature>
<accession>A0ABV8LSF0</accession>
<keyword evidence="2" id="KW-0288">FMN</keyword>